<feature type="region of interest" description="Disordered" evidence="6">
    <location>
        <begin position="488"/>
        <end position="519"/>
    </location>
</feature>
<dbReference type="EMBL" id="BJWL01000003">
    <property type="protein sequence ID" value="GFY83713.1"/>
    <property type="molecule type" value="Genomic_DNA"/>
</dbReference>
<dbReference type="PROSITE" id="PS50979">
    <property type="entry name" value="BC"/>
    <property type="match status" value="1"/>
</dbReference>
<dbReference type="Gene3D" id="3.30.470.20">
    <property type="entry name" value="ATP-grasp fold, B domain"/>
    <property type="match status" value="3"/>
</dbReference>
<comment type="caution">
    <text evidence="9">The sequence shown here is derived from an EMBL/GenBank/DDBJ whole genome shotgun (WGS) entry which is preliminary data.</text>
</comment>
<proteinExistence type="predicted"/>
<organism evidence="9 10">
    <name type="scientific">Actinidia rufa</name>
    <dbReference type="NCBI Taxonomy" id="165716"/>
    <lineage>
        <taxon>Eukaryota</taxon>
        <taxon>Viridiplantae</taxon>
        <taxon>Streptophyta</taxon>
        <taxon>Embryophyta</taxon>
        <taxon>Tracheophyta</taxon>
        <taxon>Spermatophyta</taxon>
        <taxon>Magnoliopsida</taxon>
        <taxon>eudicotyledons</taxon>
        <taxon>Gunneridae</taxon>
        <taxon>Pentapetalae</taxon>
        <taxon>asterids</taxon>
        <taxon>Ericales</taxon>
        <taxon>Actinidiaceae</taxon>
        <taxon>Actinidia</taxon>
    </lineage>
</organism>
<accession>A0A7J0EB68</accession>
<evidence type="ECO:0000313" key="9">
    <source>
        <dbReference type="EMBL" id="GFY83713.1"/>
    </source>
</evidence>
<evidence type="ECO:0000256" key="4">
    <source>
        <dbReference type="ARBA" id="ARBA00023267"/>
    </source>
</evidence>
<dbReference type="InterPro" id="IPR011054">
    <property type="entry name" value="Rudment_hybrid_motif"/>
</dbReference>
<keyword evidence="10" id="KW-1185">Reference proteome</keyword>
<evidence type="ECO:0000256" key="6">
    <source>
        <dbReference type="SAM" id="MobiDB-lite"/>
    </source>
</evidence>
<name>A0A7J0EB68_9ERIC</name>
<dbReference type="Proteomes" id="UP000585474">
    <property type="component" value="Unassembled WGS sequence"/>
</dbReference>
<dbReference type="InterPro" id="IPR005482">
    <property type="entry name" value="Biotin_COase_C"/>
</dbReference>
<evidence type="ECO:0000256" key="3">
    <source>
        <dbReference type="ARBA" id="ARBA00022840"/>
    </source>
</evidence>
<dbReference type="PANTHER" id="PTHR18866:SF33">
    <property type="entry name" value="METHYLCROTONOYL-COA CARBOXYLASE SUBUNIT ALPHA, MITOCHONDRIAL-RELATED"/>
    <property type="match status" value="1"/>
</dbReference>
<dbReference type="Gene3D" id="3.20.20.70">
    <property type="entry name" value="Aldolase class I"/>
    <property type="match status" value="1"/>
</dbReference>
<evidence type="ECO:0000256" key="5">
    <source>
        <dbReference type="PROSITE-ProRule" id="PRU00409"/>
    </source>
</evidence>
<dbReference type="Pfam" id="PF02785">
    <property type="entry name" value="Biotin_carb_C"/>
    <property type="match status" value="1"/>
</dbReference>
<feature type="domain" description="ATP-grasp" evidence="7">
    <location>
        <begin position="196"/>
        <end position="250"/>
    </location>
</feature>
<dbReference type="InterPro" id="IPR005479">
    <property type="entry name" value="CPAse_ATP-bd"/>
</dbReference>
<keyword evidence="3 5" id="KW-0067">ATP-binding</keyword>
<keyword evidence="1" id="KW-0436">Ligase</keyword>
<keyword evidence="2 5" id="KW-0547">Nucleotide-binding</keyword>
<dbReference type="AlphaFoldDB" id="A0A7J0EB68"/>
<dbReference type="InterPro" id="IPR011761">
    <property type="entry name" value="ATP-grasp"/>
</dbReference>
<evidence type="ECO:0000259" key="8">
    <source>
        <dbReference type="PROSITE" id="PS50979"/>
    </source>
</evidence>
<dbReference type="PANTHER" id="PTHR18866">
    <property type="entry name" value="CARBOXYLASE:PYRUVATE/ACETYL-COA/PROPIONYL-COA CARBOXYLASE"/>
    <property type="match status" value="1"/>
</dbReference>
<dbReference type="GO" id="GO:0046872">
    <property type="term" value="F:metal ion binding"/>
    <property type="evidence" value="ECO:0007669"/>
    <property type="project" value="InterPro"/>
</dbReference>
<dbReference type="PROSITE" id="PS50975">
    <property type="entry name" value="ATP_GRASP"/>
    <property type="match status" value="1"/>
</dbReference>
<dbReference type="SUPFAM" id="SSF51246">
    <property type="entry name" value="Rudiment single hybrid motif"/>
    <property type="match status" value="1"/>
</dbReference>
<keyword evidence="4" id="KW-0092">Biotin</keyword>
<dbReference type="InterPro" id="IPR013785">
    <property type="entry name" value="Aldolase_TIM"/>
</dbReference>
<dbReference type="Pfam" id="PF02786">
    <property type="entry name" value="CPSase_L_D2"/>
    <property type="match status" value="2"/>
</dbReference>
<dbReference type="SUPFAM" id="SSF56059">
    <property type="entry name" value="Glutathione synthetase ATP-binding domain-like"/>
    <property type="match status" value="2"/>
</dbReference>
<dbReference type="GO" id="GO:0005739">
    <property type="term" value="C:mitochondrion"/>
    <property type="evidence" value="ECO:0007669"/>
    <property type="project" value="TreeGrafter"/>
</dbReference>
<evidence type="ECO:0000256" key="1">
    <source>
        <dbReference type="ARBA" id="ARBA00022598"/>
    </source>
</evidence>
<evidence type="ECO:0000313" key="10">
    <source>
        <dbReference type="Proteomes" id="UP000585474"/>
    </source>
</evidence>
<dbReference type="PROSITE" id="PS00867">
    <property type="entry name" value="CPSASE_2"/>
    <property type="match status" value="1"/>
</dbReference>
<gene>
    <name evidence="9" type="ORF">Acr_03g0004870</name>
</gene>
<sequence>MSLGSISRETHEAVAIAMNRLGGNQIPEMWIQFGIDVVDGYSPTLPHLKGLQNGDTATSTIKQRSLETTHYSAADVWFLSCIFGVINLAGKVGCMLSEGPWVFVGLPNFVKAICLSESAGFAQLCEDEGFTFIGPPASAIMDMGDKSASKRIIDAAGVLLVCGYHGEGQDVDLMTSEAEKIGYPILIKPIHGRGGKAVDYHNAGTVEFLVDTSSGKFYFMEMNTRLQVEHSVTEMIIDEDLVEWQIRVANGELLPMSQSQVPLLVRVEAGVEQGGNVRMHCDPMIAKLVVRGENCATTLVKLKDYLSKFQVAGLPTNINFLFRLANHNAFENGEVETHFIEHFRDDLFFDPSNPVWAQKAHNAAKVSASMVAACIFEKENGALRERPPAFLDKIKEISEKKREDDDVLLAIAAGNRRPIIPYMEFEYPDSGIHKDLYQLIKYSCSEVCTTEQQDKVMKIWATFLEPMLWVSCRPQGADDTEDVIKGKNHISRSSAPSVGESDGSPLGGPTVVTTRESSPSRNRCSCLAWLVNGDKVVLMMEIILHVKVILYVTSPLGNVLSTSTVADETSRLSRQATSNEHLACSNSSRLLE</sequence>
<evidence type="ECO:0000256" key="2">
    <source>
        <dbReference type="ARBA" id="ARBA00022741"/>
    </source>
</evidence>
<dbReference type="GO" id="GO:0004485">
    <property type="term" value="F:methylcrotonoyl-CoA carboxylase activity"/>
    <property type="evidence" value="ECO:0007669"/>
    <property type="project" value="TreeGrafter"/>
</dbReference>
<protein>
    <submittedName>
        <fullName evidence="9">Methylcrotonyl-CoA carboxylase alpha chain</fullName>
    </submittedName>
</protein>
<dbReference type="SMART" id="SM00878">
    <property type="entry name" value="Biotin_carb_C"/>
    <property type="match status" value="1"/>
</dbReference>
<evidence type="ECO:0000259" key="7">
    <source>
        <dbReference type="PROSITE" id="PS50975"/>
    </source>
</evidence>
<dbReference type="InterPro" id="IPR011764">
    <property type="entry name" value="Biotin_carboxylation_dom"/>
</dbReference>
<dbReference type="OrthoDB" id="196847at2759"/>
<dbReference type="InterPro" id="IPR050856">
    <property type="entry name" value="Biotin_carboxylase_complex"/>
</dbReference>
<dbReference type="GO" id="GO:0005524">
    <property type="term" value="F:ATP binding"/>
    <property type="evidence" value="ECO:0007669"/>
    <property type="project" value="UniProtKB-UniRule"/>
</dbReference>
<feature type="domain" description="Biotin carboxylation" evidence="8">
    <location>
        <begin position="2"/>
        <end position="345"/>
    </location>
</feature>
<reference evidence="9 10" key="1">
    <citation type="submission" date="2019-07" db="EMBL/GenBank/DDBJ databases">
        <title>De Novo Assembly of kiwifruit Actinidia rufa.</title>
        <authorList>
            <person name="Sugita-Konishi S."/>
            <person name="Sato K."/>
            <person name="Mori E."/>
            <person name="Abe Y."/>
            <person name="Kisaki G."/>
            <person name="Hamano K."/>
            <person name="Suezawa K."/>
            <person name="Otani M."/>
            <person name="Fukuda T."/>
            <person name="Manabe T."/>
            <person name="Gomi K."/>
            <person name="Tabuchi M."/>
            <person name="Akimitsu K."/>
            <person name="Kataoka I."/>
        </authorList>
    </citation>
    <scope>NUCLEOTIDE SEQUENCE [LARGE SCALE GENOMIC DNA]</scope>
    <source>
        <strain evidence="10">cv. Fuchu</strain>
    </source>
</reference>